<protein>
    <submittedName>
        <fullName evidence="1">Uncharacterized protein</fullName>
    </submittedName>
</protein>
<keyword evidence="2" id="KW-1185">Reference proteome</keyword>
<reference evidence="1 2" key="1">
    <citation type="submission" date="2013-08" db="EMBL/GenBank/DDBJ databases">
        <authorList>
            <person name="Durkin A.S."/>
            <person name="Haft D.R."/>
            <person name="McCorrison J."/>
            <person name="Torralba M."/>
            <person name="Gillis M."/>
            <person name="Haft D.H."/>
            <person name="Methe B."/>
            <person name="Sutton G."/>
            <person name="Nelson K.E."/>
        </authorList>
    </citation>
    <scope>NUCLEOTIDE SEQUENCE [LARGE SCALE GENOMIC DNA]</scope>
    <source>
        <strain evidence="1 2">F0195</strain>
    </source>
</reference>
<dbReference type="Proteomes" id="UP000016638">
    <property type="component" value="Unassembled WGS sequence"/>
</dbReference>
<comment type="caution">
    <text evidence="1">The sequence shown here is derived from an EMBL/GenBank/DDBJ whole genome shotgun (WGS) entry which is preliminary data.</text>
</comment>
<dbReference type="RefSeq" id="WP_021725306.1">
    <property type="nucleotide sequence ID" value="NZ_AWEZ01000017.1"/>
</dbReference>
<dbReference type="AlphaFoldDB" id="U2TVA9"/>
<sequence>MRRRGDACALAAPVLVLVGTLLAATLVAYALVLLDRVLVGEKAQA</sequence>
<dbReference type="PATRIC" id="fig|1125712.3.peg.506"/>
<evidence type="ECO:0000313" key="1">
    <source>
        <dbReference type="EMBL" id="ERL10013.1"/>
    </source>
</evidence>
<gene>
    <name evidence="1" type="ORF">HMPREF1316_1472</name>
</gene>
<proteinExistence type="predicted"/>
<name>U2TVA9_9ACTN</name>
<organism evidence="1 2">
    <name type="scientific">Olsenella profusa F0195</name>
    <dbReference type="NCBI Taxonomy" id="1125712"/>
    <lineage>
        <taxon>Bacteria</taxon>
        <taxon>Bacillati</taxon>
        <taxon>Actinomycetota</taxon>
        <taxon>Coriobacteriia</taxon>
        <taxon>Coriobacteriales</taxon>
        <taxon>Atopobiaceae</taxon>
        <taxon>Olsenella</taxon>
    </lineage>
</organism>
<evidence type="ECO:0000313" key="2">
    <source>
        <dbReference type="Proteomes" id="UP000016638"/>
    </source>
</evidence>
<accession>U2TVA9</accession>
<dbReference type="EMBL" id="AWEZ01000017">
    <property type="protein sequence ID" value="ERL10013.1"/>
    <property type="molecule type" value="Genomic_DNA"/>
</dbReference>